<protein>
    <recommendedName>
        <fullName evidence="2">UPF0235 protein SAMN04488115_11234</fullName>
    </recommendedName>
</protein>
<dbReference type="SUPFAM" id="SSF69786">
    <property type="entry name" value="YggU-like"/>
    <property type="match status" value="1"/>
</dbReference>
<dbReference type="RefSeq" id="WP_342210589.1">
    <property type="nucleotide sequence ID" value="NZ_FNUY01000012.1"/>
</dbReference>
<evidence type="ECO:0000256" key="2">
    <source>
        <dbReference type="HAMAP-Rule" id="MF_00634"/>
    </source>
</evidence>
<dbReference type="PANTHER" id="PTHR13420:SF7">
    <property type="entry name" value="UPF0235 PROTEIN C15ORF40"/>
    <property type="match status" value="1"/>
</dbReference>
<proteinExistence type="inferred from homology"/>
<dbReference type="NCBIfam" id="NF002348">
    <property type="entry name" value="PRK01310.1"/>
    <property type="match status" value="1"/>
</dbReference>
<sequence>MPSRAAEMGLPAWREVRDGLSLSIRLTPRGGRDALDGIEKLSDGREVLKVRVRAAPTEGEANAALIALLARLFEVPRSHVQLVAGASARLKTVAVSGVSQELSARLQAKLTAS</sequence>
<dbReference type="InterPro" id="IPR003746">
    <property type="entry name" value="DUF167"/>
</dbReference>
<dbReference type="SMART" id="SM01152">
    <property type="entry name" value="DUF167"/>
    <property type="match status" value="1"/>
</dbReference>
<evidence type="ECO:0000313" key="3">
    <source>
        <dbReference type="EMBL" id="SEG75743.1"/>
    </source>
</evidence>
<dbReference type="Proteomes" id="UP000236743">
    <property type="component" value="Unassembled WGS sequence"/>
</dbReference>
<evidence type="ECO:0000256" key="1">
    <source>
        <dbReference type="ARBA" id="ARBA00010364"/>
    </source>
</evidence>
<evidence type="ECO:0000313" key="4">
    <source>
        <dbReference type="Proteomes" id="UP000236743"/>
    </source>
</evidence>
<comment type="similarity">
    <text evidence="1 2">Belongs to the UPF0235 family.</text>
</comment>
<dbReference type="AlphaFoldDB" id="A0A1H6CSV7"/>
<keyword evidence="4" id="KW-1185">Reference proteome</keyword>
<dbReference type="Gene3D" id="3.30.1200.10">
    <property type="entry name" value="YggU-like"/>
    <property type="match status" value="1"/>
</dbReference>
<dbReference type="HAMAP" id="MF_00634">
    <property type="entry name" value="UPF0235"/>
    <property type="match status" value="1"/>
</dbReference>
<reference evidence="3 4" key="1">
    <citation type="submission" date="2016-10" db="EMBL/GenBank/DDBJ databases">
        <authorList>
            <person name="de Groot N.N."/>
        </authorList>
    </citation>
    <scope>NUCLEOTIDE SEQUENCE [LARGE SCALE GENOMIC DNA]</scope>
    <source>
        <strain evidence="3 4">DSM 26656</strain>
    </source>
</reference>
<name>A0A1H6CSV7_9HYPH</name>
<dbReference type="NCBIfam" id="TIGR00251">
    <property type="entry name" value="DUF167 family protein"/>
    <property type="match status" value="1"/>
</dbReference>
<dbReference type="Pfam" id="PF02594">
    <property type="entry name" value="DUF167"/>
    <property type="match status" value="1"/>
</dbReference>
<dbReference type="GO" id="GO:0005737">
    <property type="term" value="C:cytoplasm"/>
    <property type="evidence" value="ECO:0007669"/>
    <property type="project" value="TreeGrafter"/>
</dbReference>
<dbReference type="PANTHER" id="PTHR13420">
    <property type="entry name" value="UPF0235 PROTEIN C15ORF40"/>
    <property type="match status" value="1"/>
</dbReference>
<organism evidence="3 4">
    <name type="scientific">Bosea lathyri</name>
    <dbReference type="NCBI Taxonomy" id="1036778"/>
    <lineage>
        <taxon>Bacteria</taxon>
        <taxon>Pseudomonadati</taxon>
        <taxon>Pseudomonadota</taxon>
        <taxon>Alphaproteobacteria</taxon>
        <taxon>Hyphomicrobiales</taxon>
        <taxon>Boseaceae</taxon>
        <taxon>Bosea</taxon>
    </lineage>
</organism>
<accession>A0A1H6CSV7</accession>
<gene>
    <name evidence="3" type="ORF">SAMN04488115_11234</name>
</gene>
<dbReference type="EMBL" id="FNUY01000012">
    <property type="protein sequence ID" value="SEG75743.1"/>
    <property type="molecule type" value="Genomic_DNA"/>
</dbReference>
<dbReference type="InterPro" id="IPR036591">
    <property type="entry name" value="YggU-like_sf"/>
</dbReference>